<evidence type="ECO:0000259" key="2">
    <source>
        <dbReference type="PROSITE" id="PS50086"/>
    </source>
</evidence>
<feature type="region of interest" description="Disordered" evidence="1">
    <location>
        <begin position="267"/>
        <end position="367"/>
    </location>
</feature>
<accession>A0A316USK9</accession>
<sequence>MPAFAGLGPSHSRRRLDHDEAASPPEQAQPVQQVSNDDSFKTAAISVDAPHLSVASSLPQRPRTADPIPVQPPHPPAITSSGESIASTESWTRPEDGEGDFVRRTYLHFDRTGIEGDGTVQGEEWTRNRSVGAASGSSLAPWQAANGKRHRPRQRRTNSAPDRRHLHPGDEPLRPLAGRKTDEPAVKSSPLASSEPITAATTAAESAVFEDQEMGDAGGEGASSIASETAWPDLDRYGFFGGRDWDSHSATGRIVVLPAACYAFVPSPSTSASSSKGKVKVRSAAKKAKKSLKRTGVSEQNWTGLPASASDEGWGSSMAGASTASGPSDQASPQPNGDAKHATKAEEPPEDVITSLRLPSESLGRSKEQARIDKWAAMLAPVAKEGGNTTSYRLTVEGLRDRDRLERRIYKGIPDRWRAAAWWALLQRESGSAGESSSASFAPSHSTSQQPVDASNGAGAASSSAQSFPSHGHVNPSPTPSINGAAMSQYSRLLTLPSPYTVQIDLDVPRTISNHVLFRTRYGWGQVRLFKLLHAYSLGCSECGYCQGMGGIAVVMVSLFPEEEKSWAVLRRLHDGPTPDASLAPSSALHRLFSPGFPLLLELFHVQSALLRTLFPSFARILEDAGVEASSYATRWYMTCFYGVLPWETCLRVWDVLMWEEGGHGGAKEERGLEWVLPLVGLSILWAVGHRVVTSGPSAAAWDFESLLSLLSSSNLFVPQDDDALLLWVRGLRNDARVRRVMAQAVEEWRAMQS</sequence>
<dbReference type="Pfam" id="PF00566">
    <property type="entry name" value="RabGAP-TBC"/>
    <property type="match status" value="1"/>
</dbReference>
<feature type="compositionally biased region" description="Low complexity" evidence="1">
    <location>
        <begin position="434"/>
        <end position="467"/>
    </location>
</feature>
<dbReference type="InterPro" id="IPR050302">
    <property type="entry name" value="Rab_GAP_TBC_domain"/>
</dbReference>
<proteinExistence type="predicted"/>
<feature type="domain" description="Rab-GAP TBC" evidence="2">
    <location>
        <begin position="412"/>
        <end position="661"/>
    </location>
</feature>
<organism evidence="3 4">
    <name type="scientific">Jaminaea rosea</name>
    <dbReference type="NCBI Taxonomy" id="1569628"/>
    <lineage>
        <taxon>Eukaryota</taxon>
        <taxon>Fungi</taxon>
        <taxon>Dikarya</taxon>
        <taxon>Basidiomycota</taxon>
        <taxon>Ustilaginomycotina</taxon>
        <taxon>Exobasidiomycetes</taxon>
        <taxon>Microstromatales</taxon>
        <taxon>Microstromatales incertae sedis</taxon>
        <taxon>Jaminaea</taxon>
    </lineage>
</organism>
<feature type="region of interest" description="Disordered" evidence="1">
    <location>
        <begin position="434"/>
        <end position="482"/>
    </location>
</feature>
<dbReference type="GO" id="GO:0005096">
    <property type="term" value="F:GTPase activator activity"/>
    <property type="evidence" value="ECO:0007669"/>
    <property type="project" value="TreeGrafter"/>
</dbReference>
<feature type="compositionally biased region" description="Basic and acidic residues" evidence="1">
    <location>
        <begin position="92"/>
        <end position="114"/>
    </location>
</feature>
<dbReference type="InterPro" id="IPR000195">
    <property type="entry name" value="Rab-GAP-TBC_dom"/>
</dbReference>
<dbReference type="SUPFAM" id="SSF47923">
    <property type="entry name" value="Ypt/Rab-GAP domain of gyp1p"/>
    <property type="match status" value="2"/>
</dbReference>
<feature type="compositionally biased region" description="Basic and acidic residues" evidence="1">
    <location>
        <begin position="161"/>
        <end position="185"/>
    </location>
</feature>
<feature type="compositionally biased region" description="Low complexity" evidence="1">
    <location>
        <begin position="315"/>
        <end position="328"/>
    </location>
</feature>
<name>A0A316USK9_9BASI</name>
<evidence type="ECO:0000256" key="1">
    <source>
        <dbReference type="SAM" id="MobiDB-lite"/>
    </source>
</evidence>
<dbReference type="STRING" id="1569628.A0A316USK9"/>
<feature type="compositionally biased region" description="Polar residues" evidence="1">
    <location>
        <begin position="190"/>
        <end position="203"/>
    </location>
</feature>
<evidence type="ECO:0000313" key="3">
    <source>
        <dbReference type="EMBL" id="PWN28277.1"/>
    </source>
</evidence>
<dbReference type="SMART" id="SM00164">
    <property type="entry name" value="TBC"/>
    <property type="match status" value="1"/>
</dbReference>
<dbReference type="EMBL" id="KZ819665">
    <property type="protein sequence ID" value="PWN28277.1"/>
    <property type="molecule type" value="Genomic_DNA"/>
</dbReference>
<gene>
    <name evidence="3" type="ORF">BDZ90DRAFT_231274</name>
</gene>
<feature type="compositionally biased region" description="Polar residues" evidence="1">
    <location>
        <begin position="78"/>
        <end position="91"/>
    </location>
</feature>
<dbReference type="RefSeq" id="XP_025362889.1">
    <property type="nucleotide sequence ID" value="XM_025505794.1"/>
</dbReference>
<dbReference type="PANTHER" id="PTHR47219">
    <property type="entry name" value="RAB GTPASE-ACTIVATING PROTEIN 1-LIKE"/>
    <property type="match status" value="1"/>
</dbReference>
<dbReference type="OrthoDB" id="294251at2759"/>
<feature type="compositionally biased region" description="Basic and acidic residues" evidence="1">
    <location>
        <begin position="338"/>
        <end position="347"/>
    </location>
</feature>
<dbReference type="Proteomes" id="UP000245884">
    <property type="component" value="Unassembled WGS sequence"/>
</dbReference>
<dbReference type="PANTHER" id="PTHR47219:SF9">
    <property type="entry name" value="GTPASE ACTIVATING PROTEIN AND CENTROSOME-ASSOCIATED, ISOFORM B"/>
    <property type="match status" value="1"/>
</dbReference>
<dbReference type="Gene3D" id="1.10.8.270">
    <property type="entry name" value="putative rabgap domain of human tbc1 domain family member 14 like domains"/>
    <property type="match status" value="1"/>
</dbReference>
<feature type="compositionally biased region" description="Basic residues" evidence="1">
    <location>
        <begin position="147"/>
        <end position="156"/>
    </location>
</feature>
<dbReference type="InterPro" id="IPR035969">
    <property type="entry name" value="Rab-GAP_TBC_sf"/>
</dbReference>
<dbReference type="GeneID" id="37027617"/>
<dbReference type="AlphaFoldDB" id="A0A316USK9"/>
<feature type="compositionally biased region" description="Low complexity" evidence="1">
    <location>
        <begin position="267"/>
        <end position="276"/>
    </location>
</feature>
<dbReference type="Gene3D" id="1.10.472.80">
    <property type="entry name" value="Ypt/Rab-GAP domain of gyp1p, domain 3"/>
    <property type="match status" value="1"/>
</dbReference>
<protein>
    <submittedName>
        <fullName evidence="3">RabGAP/TBC</fullName>
    </submittedName>
</protein>
<evidence type="ECO:0000313" key="4">
    <source>
        <dbReference type="Proteomes" id="UP000245884"/>
    </source>
</evidence>
<feature type="region of interest" description="Disordered" evidence="1">
    <location>
        <begin position="1"/>
        <end position="203"/>
    </location>
</feature>
<keyword evidence="4" id="KW-1185">Reference proteome</keyword>
<feature type="compositionally biased region" description="Basic residues" evidence="1">
    <location>
        <begin position="277"/>
        <end position="293"/>
    </location>
</feature>
<reference evidence="3 4" key="1">
    <citation type="journal article" date="2018" name="Mol. Biol. Evol.">
        <title>Broad Genomic Sampling Reveals a Smut Pathogenic Ancestry of the Fungal Clade Ustilaginomycotina.</title>
        <authorList>
            <person name="Kijpornyongpan T."/>
            <person name="Mondo S.J."/>
            <person name="Barry K."/>
            <person name="Sandor L."/>
            <person name="Lee J."/>
            <person name="Lipzen A."/>
            <person name="Pangilinan J."/>
            <person name="LaButti K."/>
            <person name="Hainaut M."/>
            <person name="Henrissat B."/>
            <person name="Grigoriev I.V."/>
            <person name="Spatafora J.W."/>
            <person name="Aime M.C."/>
        </authorList>
    </citation>
    <scope>NUCLEOTIDE SEQUENCE [LARGE SCALE GENOMIC DNA]</scope>
    <source>
        <strain evidence="3 4">MCA 5214</strain>
    </source>
</reference>
<dbReference type="GO" id="GO:0031267">
    <property type="term" value="F:small GTPase binding"/>
    <property type="evidence" value="ECO:0007669"/>
    <property type="project" value="TreeGrafter"/>
</dbReference>
<dbReference type="PROSITE" id="PS50086">
    <property type="entry name" value="TBC_RABGAP"/>
    <property type="match status" value="1"/>
</dbReference>